<proteinExistence type="predicted"/>
<accession>A0A418V474</accession>
<dbReference type="InterPro" id="IPR027417">
    <property type="entry name" value="P-loop_NTPase"/>
</dbReference>
<dbReference type="PIRSF" id="PIRSF007056">
    <property type="entry name" value="UCP007056"/>
    <property type="match status" value="1"/>
</dbReference>
<gene>
    <name evidence="1" type="ORF">D4Q52_14740</name>
</gene>
<organism evidence="1 2">
    <name type="scientific">Rhodopseudomonas palustris</name>
    <dbReference type="NCBI Taxonomy" id="1076"/>
    <lineage>
        <taxon>Bacteria</taxon>
        <taxon>Pseudomonadati</taxon>
        <taxon>Pseudomonadota</taxon>
        <taxon>Alphaproteobacteria</taxon>
        <taxon>Hyphomicrobiales</taxon>
        <taxon>Nitrobacteraceae</taxon>
        <taxon>Rhodopseudomonas</taxon>
    </lineage>
</organism>
<dbReference type="Gene3D" id="3.40.50.300">
    <property type="entry name" value="P-loop containing nucleotide triphosphate hydrolases"/>
    <property type="match status" value="1"/>
</dbReference>
<dbReference type="AlphaFoldDB" id="A0A418V474"/>
<name>A0A418V474_RHOPL</name>
<reference evidence="1 2" key="1">
    <citation type="submission" date="2018-09" db="EMBL/GenBank/DDBJ databases">
        <title>Draft genome sequence of Rhodopseudomonas palustris 2.1.18.</title>
        <authorList>
            <person name="Robertson S.L."/>
            <person name="Meyer T.E."/>
            <person name="Kyndt J.A."/>
        </authorList>
    </citation>
    <scope>NUCLEOTIDE SEQUENCE [LARGE SCALE GENOMIC DNA]</scope>
    <source>
        <strain evidence="1 2">2.1.18</strain>
    </source>
</reference>
<dbReference type="Proteomes" id="UP000285523">
    <property type="component" value="Unassembled WGS sequence"/>
</dbReference>
<evidence type="ECO:0000313" key="1">
    <source>
        <dbReference type="EMBL" id="RJF70883.1"/>
    </source>
</evidence>
<evidence type="ECO:0008006" key="3">
    <source>
        <dbReference type="Google" id="ProtNLM"/>
    </source>
</evidence>
<comment type="caution">
    <text evidence="1">The sequence shown here is derived from an EMBL/GenBank/DDBJ whole genome shotgun (WGS) entry which is preliminary data.</text>
</comment>
<dbReference type="InterPro" id="IPR012036">
    <property type="entry name" value="Phage_Mu_Gp28"/>
</dbReference>
<sequence>MIDAPIISRAEWIEVRRGGMVSAEKLFVGNGCIEEVLLGYQQRLLGATAMHQITLCEKSRRIGVTWAVAGDAVLTSAATRAAGGMDTFYIGYNLDMAREFIDVCAMWARSFNEAAPSVDEFLFDDGNPDRHIQAFRIAFASGFEIVALASRPRSLRGRQGYVIIDEAAFHDDLPGVMKAAIALLMWGGKVLVISTHLGADNAFARLIDDARGGRNPYHVERITFDDALADGLFRRICLVQGKPWSAEAEAAWRAGIIASYGDDADEELFCVPSKGGGVYLPRPLIEARMIGDFKVLRLQRKPEFTFLPKDVREADIAAWCAETLDAPLQALDPNRQHAFGQDFGRKSDLSVIAPIAIGKTLKRTVPFTVEMLGIPFEQQKQVLFYVLDRLPRFIGGKMDATGNGAYLAEVAAQKYGALRVEQLNLTAAWYLENFPPLKTAFEDGMILIPQHADLVDDLSLVRTVRGIPLIPDLRTKSIEGGKRHGDFAIALVLAYAQTRSGIVEFDYRGADERPDIRDDDGPPDDDGVHTWWRAPLGARLRGSL</sequence>
<dbReference type="Gene3D" id="3.30.420.240">
    <property type="match status" value="1"/>
</dbReference>
<evidence type="ECO:0000313" key="2">
    <source>
        <dbReference type="Proteomes" id="UP000285523"/>
    </source>
</evidence>
<dbReference type="EMBL" id="QYYD01000014">
    <property type="protein sequence ID" value="RJF70883.1"/>
    <property type="molecule type" value="Genomic_DNA"/>
</dbReference>
<dbReference type="OrthoDB" id="9801658at2"/>
<protein>
    <recommendedName>
        <fullName evidence="3">Mu-like prophage FluMu protein gp28</fullName>
    </recommendedName>
</protein>